<accession>A0ABD2YE09</accession>
<evidence type="ECO:0000313" key="3">
    <source>
        <dbReference type="Proteomes" id="UP001630127"/>
    </source>
</evidence>
<dbReference type="EMBL" id="JBJUIK010000014">
    <property type="protein sequence ID" value="KAL3504092.1"/>
    <property type="molecule type" value="Genomic_DNA"/>
</dbReference>
<gene>
    <name evidence="2" type="ORF">ACH5RR_033933</name>
</gene>
<evidence type="ECO:0000313" key="2">
    <source>
        <dbReference type="EMBL" id="KAL3504092.1"/>
    </source>
</evidence>
<sequence length="283" mass="32951">MVLDIYRTRKPIAVQKSLKRSDVEGLHLELVVEYFAWQDWEIPLHINEPIYHYEVLQFYANLRSTNKKDFVSTVNHVELELDKYIINDIINCQVRVDENHEITDDFFSYDKWPTKKHGKKTIPLIGDATENSSYNFYDKAQMSHMKLKFHDNRWMCKDEYLELVPPTQDACRPRKGHVSSSRNSNPHGKGPASMQSNLGSSCQPTPIIDEDLQSRMLNLLQDMSGRFDMVCIESRAKLRNKLGDLRKQLDRVQYGLSLVVEDSQKAQFHGYGSIIRKQTLGTR</sequence>
<feature type="region of interest" description="Disordered" evidence="1">
    <location>
        <begin position="169"/>
        <end position="205"/>
    </location>
</feature>
<dbReference type="Proteomes" id="UP001630127">
    <property type="component" value="Unassembled WGS sequence"/>
</dbReference>
<keyword evidence="3" id="KW-1185">Reference proteome</keyword>
<comment type="caution">
    <text evidence="2">The sequence shown here is derived from an EMBL/GenBank/DDBJ whole genome shotgun (WGS) entry which is preliminary data.</text>
</comment>
<reference evidence="2 3" key="1">
    <citation type="submission" date="2024-11" db="EMBL/GenBank/DDBJ databases">
        <title>A near-complete genome assembly of Cinchona calisaya.</title>
        <authorList>
            <person name="Lian D.C."/>
            <person name="Zhao X.W."/>
            <person name="Wei L."/>
        </authorList>
    </citation>
    <scope>NUCLEOTIDE SEQUENCE [LARGE SCALE GENOMIC DNA]</scope>
    <source>
        <tissue evidence="2">Nenye</tissue>
    </source>
</reference>
<name>A0ABD2YE09_9GENT</name>
<evidence type="ECO:0000256" key="1">
    <source>
        <dbReference type="SAM" id="MobiDB-lite"/>
    </source>
</evidence>
<feature type="compositionally biased region" description="Polar residues" evidence="1">
    <location>
        <begin position="193"/>
        <end position="204"/>
    </location>
</feature>
<organism evidence="2 3">
    <name type="scientific">Cinchona calisaya</name>
    <dbReference type="NCBI Taxonomy" id="153742"/>
    <lineage>
        <taxon>Eukaryota</taxon>
        <taxon>Viridiplantae</taxon>
        <taxon>Streptophyta</taxon>
        <taxon>Embryophyta</taxon>
        <taxon>Tracheophyta</taxon>
        <taxon>Spermatophyta</taxon>
        <taxon>Magnoliopsida</taxon>
        <taxon>eudicotyledons</taxon>
        <taxon>Gunneridae</taxon>
        <taxon>Pentapetalae</taxon>
        <taxon>asterids</taxon>
        <taxon>lamiids</taxon>
        <taxon>Gentianales</taxon>
        <taxon>Rubiaceae</taxon>
        <taxon>Cinchonoideae</taxon>
        <taxon>Cinchoneae</taxon>
        <taxon>Cinchona</taxon>
    </lineage>
</organism>
<protein>
    <submittedName>
        <fullName evidence="2">Uncharacterized protein</fullName>
    </submittedName>
</protein>
<proteinExistence type="predicted"/>
<dbReference type="AlphaFoldDB" id="A0ABD2YE09"/>